<reference evidence="2 3" key="1">
    <citation type="journal article" date="2019" name="Int. J. Syst. Evol. Microbiol.">
        <title>The Global Catalogue of Microorganisms (GCM) 10K type strain sequencing project: providing services to taxonomists for standard genome sequencing and annotation.</title>
        <authorList>
            <consortium name="The Broad Institute Genomics Platform"/>
            <consortium name="The Broad Institute Genome Sequencing Center for Infectious Disease"/>
            <person name="Wu L."/>
            <person name="Ma J."/>
        </authorList>
    </citation>
    <scope>NUCLEOTIDE SEQUENCE [LARGE SCALE GENOMIC DNA]</scope>
    <source>
        <strain evidence="2 3">JCM 16374</strain>
    </source>
</reference>
<evidence type="ECO:0000313" key="3">
    <source>
        <dbReference type="Proteomes" id="UP001500994"/>
    </source>
</evidence>
<protein>
    <submittedName>
        <fullName evidence="2">Uncharacterized protein</fullName>
    </submittedName>
</protein>
<comment type="caution">
    <text evidence="2">The sequence shown here is derived from an EMBL/GenBank/DDBJ whole genome shotgun (WGS) entry which is preliminary data.</text>
</comment>
<evidence type="ECO:0000256" key="1">
    <source>
        <dbReference type="SAM" id="MobiDB-lite"/>
    </source>
</evidence>
<evidence type="ECO:0000313" key="2">
    <source>
        <dbReference type="EMBL" id="GAA2653944.1"/>
    </source>
</evidence>
<dbReference type="EMBL" id="BAAARK010000004">
    <property type="protein sequence ID" value="GAA2653944.1"/>
    <property type="molecule type" value="Genomic_DNA"/>
</dbReference>
<dbReference type="Proteomes" id="UP001500994">
    <property type="component" value="Unassembled WGS sequence"/>
</dbReference>
<sequence length="147" mass="15891">MRTHPSLSDPAAVALELEGIRRTIEAGFTRTDGALAPLVQRPGSGAETVPTLSRRMPSGTAPSAIQCRTRFGAQEGDPRGAGQSGLDDAFVEFANERVEVREFVGSTVVSWCIWGGRTGQVSPQVPKSRRPPRYVGAGHFCRWWQGI</sequence>
<feature type="region of interest" description="Disordered" evidence="1">
    <location>
        <begin position="36"/>
        <end position="63"/>
    </location>
</feature>
<organism evidence="2 3">
    <name type="scientific">Streptomyces lunalinharesii</name>
    <dbReference type="NCBI Taxonomy" id="333384"/>
    <lineage>
        <taxon>Bacteria</taxon>
        <taxon>Bacillati</taxon>
        <taxon>Actinomycetota</taxon>
        <taxon>Actinomycetes</taxon>
        <taxon>Kitasatosporales</taxon>
        <taxon>Streptomycetaceae</taxon>
        <taxon>Streptomyces</taxon>
    </lineage>
</organism>
<keyword evidence="3" id="KW-1185">Reference proteome</keyword>
<accession>A0ABN3RMI7</accession>
<proteinExistence type="predicted"/>
<gene>
    <name evidence="2" type="ORF">GCM10009864_18690</name>
</gene>
<name>A0ABN3RMI7_9ACTN</name>